<dbReference type="PROSITE" id="PS50835">
    <property type="entry name" value="IG_LIKE"/>
    <property type="match status" value="24"/>
</dbReference>
<feature type="domain" description="Ig-like" evidence="8">
    <location>
        <begin position="2040"/>
        <end position="2103"/>
    </location>
</feature>
<keyword evidence="10" id="KW-1185">Reference proteome</keyword>
<dbReference type="InterPro" id="IPR013098">
    <property type="entry name" value="Ig_I-set"/>
</dbReference>
<dbReference type="SMART" id="SM00409">
    <property type="entry name" value="IG"/>
    <property type="match status" value="25"/>
</dbReference>
<dbReference type="GO" id="GO:0005886">
    <property type="term" value="C:plasma membrane"/>
    <property type="evidence" value="ECO:0007669"/>
    <property type="project" value="TreeGrafter"/>
</dbReference>
<feature type="region of interest" description="Disordered" evidence="6">
    <location>
        <begin position="2276"/>
        <end position="2299"/>
    </location>
</feature>
<dbReference type="SUPFAM" id="SSF48726">
    <property type="entry name" value="Immunoglobulin"/>
    <property type="match status" value="20"/>
</dbReference>
<feature type="domain" description="Ig-like" evidence="8">
    <location>
        <begin position="1407"/>
        <end position="1493"/>
    </location>
</feature>
<evidence type="ECO:0000256" key="2">
    <source>
        <dbReference type="ARBA" id="ARBA00023136"/>
    </source>
</evidence>
<evidence type="ECO:0000256" key="1">
    <source>
        <dbReference type="ARBA" id="ARBA00004479"/>
    </source>
</evidence>
<dbReference type="InterPro" id="IPR003598">
    <property type="entry name" value="Ig_sub2"/>
</dbReference>
<feature type="domain" description="Ig-like" evidence="8">
    <location>
        <begin position="932"/>
        <end position="1019"/>
    </location>
</feature>
<feature type="domain" description="Ig-like" evidence="8">
    <location>
        <begin position="1717"/>
        <end position="1819"/>
    </location>
</feature>
<dbReference type="GO" id="GO:0098609">
    <property type="term" value="P:cell-cell adhesion"/>
    <property type="evidence" value="ECO:0007669"/>
    <property type="project" value="TreeGrafter"/>
</dbReference>
<evidence type="ECO:0000313" key="10">
    <source>
        <dbReference type="Proteomes" id="UP000663879"/>
    </source>
</evidence>
<dbReference type="GO" id="GO:0005911">
    <property type="term" value="C:cell-cell junction"/>
    <property type="evidence" value="ECO:0007669"/>
    <property type="project" value="TreeGrafter"/>
</dbReference>
<dbReference type="InterPro" id="IPR003599">
    <property type="entry name" value="Ig_sub"/>
</dbReference>
<dbReference type="EMBL" id="CAJNOC010000123">
    <property type="protein sequence ID" value="CAF0717132.1"/>
    <property type="molecule type" value="Genomic_DNA"/>
</dbReference>
<dbReference type="PANTHER" id="PTHR11640">
    <property type="entry name" value="NEPHRIN"/>
    <property type="match status" value="1"/>
</dbReference>
<feature type="domain" description="Ig-like" evidence="8">
    <location>
        <begin position="2922"/>
        <end position="3001"/>
    </location>
</feature>
<feature type="domain" description="Ig-like" evidence="8">
    <location>
        <begin position="2118"/>
        <end position="2196"/>
    </location>
</feature>
<proteinExistence type="predicted"/>
<feature type="domain" description="Ig-like" evidence="8">
    <location>
        <begin position="3097"/>
        <end position="3181"/>
    </location>
</feature>
<evidence type="ECO:0000313" key="9">
    <source>
        <dbReference type="EMBL" id="CAF0717132.1"/>
    </source>
</evidence>
<feature type="domain" description="Ig-like" evidence="8">
    <location>
        <begin position="2548"/>
        <end position="2627"/>
    </location>
</feature>
<evidence type="ECO:0000256" key="6">
    <source>
        <dbReference type="SAM" id="MobiDB-lite"/>
    </source>
</evidence>
<feature type="domain" description="Ig-like" evidence="8">
    <location>
        <begin position="550"/>
        <end position="631"/>
    </location>
</feature>
<feature type="domain" description="Ig-like" evidence="8">
    <location>
        <begin position="2330"/>
        <end position="2425"/>
    </location>
</feature>
<dbReference type="InterPro" id="IPR013783">
    <property type="entry name" value="Ig-like_fold"/>
</dbReference>
<evidence type="ECO:0000256" key="5">
    <source>
        <dbReference type="ARBA" id="ARBA00023319"/>
    </source>
</evidence>
<dbReference type="PANTHER" id="PTHR11640:SF31">
    <property type="entry name" value="IRREGULAR CHIASM C-ROUGHEST PROTEIN-RELATED"/>
    <property type="match status" value="1"/>
</dbReference>
<dbReference type="InterPro" id="IPR013151">
    <property type="entry name" value="Immunoglobulin_dom"/>
</dbReference>
<dbReference type="InterPro" id="IPR007110">
    <property type="entry name" value="Ig-like_dom"/>
</dbReference>
<evidence type="ECO:0000256" key="7">
    <source>
        <dbReference type="SAM" id="SignalP"/>
    </source>
</evidence>
<accession>A0A813MBY2</accession>
<evidence type="ECO:0000256" key="4">
    <source>
        <dbReference type="ARBA" id="ARBA00023180"/>
    </source>
</evidence>
<dbReference type="Pfam" id="PF07679">
    <property type="entry name" value="I-set"/>
    <property type="match status" value="2"/>
</dbReference>
<feature type="domain" description="Ig-like" evidence="8">
    <location>
        <begin position="638"/>
        <end position="725"/>
    </location>
</feature>
<feature type="domain" description="Ig-like" evidence="8">
    <location>
        <begin position="1230"/>
        <end position="1316"/>
    </location>
</feature>
<feature type="domain" description="Ig-like" evidence="8">
    <location>
        <begin position="829"/>
        <end position="909"/>
    </location>
</feature>
<feature type="signal peptide" evidence="7">
    <location>
        <begin position="1"/>
        <end position="24"/>
    </location>
</feature>
<name>A0A813MBY2_9BILA</name>
<keyword evidence="7" id="KW-0732">Signal</keyword>
<dbReference type="InterPro" id="IPR051275">
    <property type="entry name" value="Cell_adhesion_signaling"/>
</dbReference>
<sequence>MVKPAYRFLGSLGVILIFFALVSTEVYNEFEIDSENKTESKIFIREKKFKDIFAGLDSLAELFAEELTTEENTLVETNQTPEKFNNESIIDFSNSSNVSESSPDNIIDLLSDDTKHSVFNQNLENATQSQPEIYQKSDQDLIFDSTNEKVEIMNTTNVNDSNLVFENQDQNNSELSYNSTSSDDFDVSIDMANITNPVESISTFSSKNKIEDFANNLALNNKTFFDQPTMVNIVYSDESNVTLLPENQIKDLVNNSVLNTGNISDILTVDLKITHSTELNVTNLPEESNNFVTNKIEQLSTNSNLEEVEVEIEDTLISNKTFTNIAESNQTKEDKIEELNHNETTLHDFGFKIENFTTLPVEIFTPSKEPILKKKEMIEVEFESFSKSLNVSQGKAFELKCLARSDLNSQLHSIIYKDGVFVAESNTSSIRIKFENIQISNQGVYSCFVFTQDRQVFNSTSLQINVLTKRFNLRVEPNKKFLIVKEGEPLSIACDLDSNIESEIYLYKNNELISHSNWSVEIDKKRASKSDEGSYVCHAYAQDKSIFKFEKIDVLIDTKTEVLGFENEKLILSCSLRDQFSTLSWIKIDGELGPNVALENNDLVFTNLKLDDSGEYQCSGNNLEFERIKLNVKSSEKPKAFDLRTYLLDDQIQAKIGQTVRQVCTSLTNGDNLKISWNSPNAQRIRSNGRISIRTSVTSHTPLGMVSILTINDFRESDYGIYECRPDVSQQVEPSKFKIIPDLKSQMSISYSDKVKKLKLNESFEFDCSISFNRSEDVRMTLYKDDIIVKTSKSGMIKYRIEKAKQSDEGLYLCQAYSQTDSRSNFESKSLNIEIENPKELLIAEGSNFTLSCNLDSNGAPISWEKTNGSLRTKVESSNGRLKFKNFKHSDIGEYVCSIDDKSEKIELTLVESRGIETRTYLKAKTISKKPGNMFEQACTAMTNGFTSPENLKIEWFDTNGKILKNESQFEIHEYVSNMSPLIKVSLLNFKYIDNKDYGSYECRVSYGHLINTIDFNLVDPFGTRTKIIPRINTELIEIYLGDDLNLECQTDEPVTKQWFINNKNATRNKNVQINESFLEIKNASLDLNGFISCRVVSNDVISQVSVKLVVKDQQRGTTAKEEFSTTRITSTLAVEKLTQWDNFVISNNSDLQIDSGANIQIYCLTNNLEDGNQTNFLWTRKNKIKLAHNVNRDNNVLRILNFNEENEGVYECAYDEEKTIDLKLTVKKPITAFLPIERIELRTSENYTIECETTGNPKPSIIWLFKNTEINNNEQFTVNENLLHINNPNEELNGEIVCKAVGSNGSFAEDSTEVVFIGRKKITISIHPKELNFTIENNATFRCDISDSIPENEQIKYIWFKNGHELDKYTEHEITIKPGKNENVSCRVESKNFCSDTETAVLNLLEAIYVTSNKVFDLNQKLSVKQFENVTLNCHSDIYKDAIFSWEFTHRSNTITKHFNGSEIILTNSQIDDSGTYECSISDPYSLEEFITYTVDILVFVYEPLSVKLEAKFEGGIVLFECIVTQGLPVPTILNLTKDERSIEDYITLESTQMQNILIRINKTKIESSGLYKCYAENDFDAVQDYYYLGSDGFNYENTTVDKSKQEVILNDITTVENITHFEAIFVEKNRNESILNNTSLISTFNENTTNADGSFKNETISEPVFETTLEDLLENKTINVEEKTTLKETISSNTTIINEIKTNVITTKIYTTAEPTTSTTTVFAPIIANWSVNVNSSVSYEFYTGSNIEFICNSYTFTNKDDLVYKWQTVYPSQMPTNFKIDNNILKIENLDDTNVGMYKCEIKNNKENKFESVIINLEVKKKPEPPTANIVNRIINLDSQRRTTVTCLTTGYPKPKIIWFFNGEEVKTYPYYFYELNNLLLIRNPSHLLNGYITCQATGYLNQKSESTSLLVHGALILPKVDISLSKNNATIGTNVEFNCIILNEKNLKIKNFYYDWFKNGQLISENNVNSTLILKVNSSENSGIYSCQAKDKYLIVKSNIADVNFEVFEKLELKINIASNHLILDKHINIKQTDILTLNCLVKVPKNNFAKTKWLLDSAEAYESVEISQNVFDLKIFNVQIKHSGKYWCAAESNDTKLEPVNDYVIVTVEEYQPIDVEIQPISNDDETIVYACLFDGIPTPTAKWIRVDNDTDVGRQEVDDWAVKLYLNKTENNDAVVYECIAENKFETKLDRIAIQIGVNVNEPVSFPIRLETTQKVELNEEVTTLPEVHNPEEITKEFLNLETTVFATQMNITSSSTSSTTTITESISTSTITTTTSSSSTSTTTTTTTTLSTETSTSTTTTVSTITTTTTSTTTTTTTTTTIPTTTKKITIINKVKKDVISKSKIMFLEIGSDIDIECSLFKDKNSIASIQWFRLDNQDLSTKINRKKNVLKIRNFDFLDIGNYLCTGITFNESKSLNLTLKTKEQFKVQVKLKKVFYEFNNGQRFHITCNTYPHFTSNNTLIKEIQWSINEKRAESFPNLKVNDDRLYILNGTDDLHGLVSCKAILNNGQFAEDTAVIRMNKRKSLLADIFPKMQNLTIGDQLEISCILEELKDNGDLSEVEYEWRKDGKLLLGYENIKFDNKKKSLKINISSVEDAGYYTCQAYDENLKSNIVKARLDVYEIKKTTIEIKSNKRIINKQIYVRQSDNVTLECQVKSNEQFIPINWYKVDGNLDWDYITRSNDGRSLHITNIQPSHWGKYSCQAHQNDAKSEPQNEFIDIFIERYEPINLNINLIDSFDHHIIKCNVQTGYPVPELVWYRDNNFVTEYKTINSNGSSEVYLKKSDLNIFGVYECRASNRYDSVNTTYKLENVPKNQDDFSVDITEDLIHLNAGDSYEIKCNLKGFRTNQVEWYHNNTLIGLRKKSNFKISDNILKISKASEEDNGEIKCLAFEYPINKSDIVKLQVVQTKIQEFNVEIEPREFEAYESDNVTFKCNIIDEKFNSNTKLKYYWLKGEKILEENFENELTLANVNLDSSGDYYCKIESMLSNRISNLAKATLKIKTVPMTIIKQGLNAEIVCKLSHTNDTIFAWRKIGGELDPKRHVQNVDKLQILEIKIEDRGDYECTTKTDNDLNIEYIRVEVEPREAPILTLYPSQEVIDQYGRFPSVQCKIEAGIPEPTITWRRYDGEKMSSRVKINNHILNIKDTQPEDYGLYECVAENEAGIAVEKFIIRPPVRY</sequence>
<gene>
    <name evidence="9" type="ORF">OXX778_LOCUS1783</name>
</gene>
<keyword evidence="3" id="KW-1015">Disulfide bond</keyword>
<feature type="domain" description="Ig-like" evidence="8">
    <location>
        <begin position="1142"/>
        <end position="1226"/>
    </location>
</feature>
<keyword evidence="5" id="KW-0393">Immunoglobulin domain</keyword>
<feature type="domain" description="Ig-like" evidence="8">
    <location>
        <begin position="1922"/>
        <end position="2008"/>
    </location>
</feature>
<dbReference type="OrthoDB" id="10012075at2759"/>
<protein>
    <recommendedName>
        <fullName evidence="8">Ig-like domain-containing protein</fullName>
    </recommendedName>
</protein>
<dbReference type="SMART" id="SM00408">
    <property type="entry name" value="IGc2"/>
    <property type="match status" value="22"/>
</dbReference>
<feature type="domain" description="Ig-like" evidence="8">
    <location>
        <begin position="370"/>
        <end position="463"/>
    </location>
</feature>
<dbReference type="Pfam" id="PF00047">
    <property type="entry name" value="ig"/>
    <property type="match status" value="1"/>
</dbReference>
<feature type="domain" description="Ig-like" evidence="8">
    <location>
        <begin position="2821"/>
        <end position="2899"/>
    </location>
</feature>
<dbReference type="Pfam" id="PF13895">
    <property type="entry name" value="Ig_2"/>
    <property type="match status" value="1"/>
</dbReference>
<feature type="chain" id="PRO_5032383555" description="Ig-like domain-containing protein" evidence="7">
    <location>
        <begin position="25"/>
        <end position="3187"/>
    </location>
</feature>
<keyword evidence="4" id="KW-0325">Glycoprotein</keyword>
<feature type="domain" description="Ig-like" evidence="8">
    <location>
        <begin position="1329"/>
        <end position="1404"/>
    </location>
</feature>
<dbReference type="GO" id="GO:0050839">
    <property type="term" value="F:cell adhesion molecule binding"/>
    <property type="evidence" value="ECO:0007669"/>
    <property type="project" value="TreeGrafter"/>
</dbReference>
<feature type="domain" description="Ig-like" evidence="8">
    <location>
        <begin position="2751"/>
        <end position="2818"/>
    </location>
</feature>
<organism evidence="9 10">
    <name type="scientific">Brachionus calyciflorus</name>
    <dbReference type="NCBI Taxonomy" id="104777"/>
    <lineage>
        <taxon>Eukaryota</taxon>
        <taxon>Metazoa</taxon>
        <taxon>Spiralia</taxon>
        <taxon>Gnathifera</taxon>
        <taxon>Rotifera</taxon>
        <taxon>Eurotatoria</taxon>
        <taxon>Monogononta</taxon>
        <taxon>Pseudotrocha</taxon>
        <taxon>Ploima</taxon>
        <taxon>Brachionidae</taxon>
        <taxon>Brachionus</taxon>
    </lineage>
</organism>
<comment type="caution">
    <text evidence="9">The sequence shown here is derived from an EMBL/GenBank/DDBJ whole genome shotgun (WGS) entry which is preliminary data.</text>
</comment>
<evidence type="ECO:0000256" key="3">
    <source>
        <dbReference type="ARBA" id="ARBA00023157"/>
    </source>
</evidence>
<dbReference type="Gene3D" id="2.60.40.10">
    <property type="entry name" value="Immunoglobulins"/>
    <property type="match status" value="25"/>
</dbReference>
<evidence type="ECO:0000259" key="8">
    <source>
        <dbReference type="PROSITE" id="PS50835"/>
    </source>
</evidence>
<dbReference type="Proteomes" id="UP000663879">
    <property type="component" value="Unassembled WGS sequence"/>
</dbReference>
<feature type="domain" description="Ig-like" evidence="8">
    <location>
        <begin position="2634"/>
        <end position="2726"/>
    </location>
</feature>
<keyword evidence="2" id="KW-0472">Membrane</keyword>
<dbReference type="Pfam" id="PF13927">
    <property type="entry name" value="Ig_3"/>
    <property type="match status" value="3"/>
</dbReference>
<dbReference type="InterPro" id="IPR036179">
    <property type="entry name" value="Ig-like_dom_sf"/>
</dbReference>
<feature type="domain" description="Ig-like" evidence="8">
    <location>
        <begin position="1030"/>
        <end position="1110"/>
    </location>
</feature>
<feature type="domain" description="Ig-like" evidence="8">
    <location>
        <begin position="477"/>
        <end position="547"/>
    </location>
</feature>
<dbReference type="CDD" id="cd00096">
    <property type="entry name" value="Ig"/>
    <property type="match status" value="3"/>
</dbReference>
<feature type="domain" description="Ig-like" evidence="8">
    <location>
        <begin position="3006"/>
        <end position="3085"/>
    </location>
</feature>
<comment type="subcellular location">
    <subcellularLocation>
        <location evidence="1">Membrane</location>
        <topology evidence="1">Single-pass type I membrane protein</topology>
    </subcellularLocation>
</comment>
<feature type="domain" description="Ig-like" evidence="8">
    <location>
        <begin position="1829"/>
        <end position="1916"/>
    </location>
</feature>
<reference evidence="9" key="1">
    <citation type="submission" date="2021-02" db="EMBL/GenBank/DDBJ databases">
        <authorList>
            <person name="Nowell W R."/>
        </authorList>
    </citation>
    <scope>NUCLEOTIDE SEQUENCE</scope>
    <source>
        <strain evidence="9">Ploen Becks lab</strain>
    </source>
</reference>